<reference evidence="5" key="1">
    <citation type="submission" date="2022-10" db="EMBL/GenBank/DDBJ databases">
        <title>The complete genomes of actinobacterial strains from the NBC collection.</title>
        <authorList>
            <person name="Joergensen T.S."/>
            <person name="Alvarez Arevalo M."/>
            <person name="Sterndorff E.B."/>
            <person name="Faurdal D."/>
            <person name="Vuksanovic O."/>
            <person name="Mourched A.-S."/>
            <person name="Charusanti P."/>
            <person name="Shaw S."/>
            <person name="Blin K."/>
            <person name="Weber T."/>
        </authorList>
    </citation>
    <scope>NUCLEOTIDE SEQUENCE</scope>
    <source>
        <strain evidence="5">NBC_01482</strain>
    </source>
</reference>
<dbReference type="Gene3D" id="3.30.300.30">
    <property type="match status" value="1"/>
</dbReference>
<dbReference type="PANTHER" id="PTHR43201">
    <property type="entry name" value="ACYL-COA SYNTHETASE"/>
    <property type="match status" value="1"/>
</dbReference>
<evidence type="ECO:0000259" key="3">
    <source>
        <dbReference type="Pfam" id="PF00501"/>
    </source>
</evidence>
<organism evidence="5 6">
    <name type="scientific">Nocardia vinacea</name>
    <dbReference type="NCBI Taxonomy" id="96468"/>
    <lineage>
        <taxon>Bacteria</taxon>
        <taxon>Bacillati</taxon>
        <taxon>Actinomycetota</taxon>
        <taxon>Actinomycetes</taxon>
        <taxon>Mycobacteriales</taxon>
        <taxon>Nocardiaceae</taxon>
        <taxon>Nocardia</taxon>
    </lineage>
</organism>
<dbReference type="Gene3D" id="3.40.50.12780">
    <property type="entry name" value="N-terminal domain of ligase-like"/>
    <property type="match status" value="1"/>
</dbReference>
<dbReference type="InterPro" id="IPR042099">
    <property type="entry name" value="ANL_N_sf"/>
</dbReference>
<dbReference type="SUPFAM" id="SSF56801">
    <property type="entry name" value="Acetyl-CoA synthetase-like"/>
    <property type="match status" value="1"/>
</dbReference>
<evidence type="ECO:0000313" key="6">
    <source>
        <dbReference type="Proteomes" id="UP001432062"/>
    </source>
</evidence>
<comment type="similarity">
    <text evidence="1">Belongs to the ATP-dependent AMP-binding enzyme family.</text>
</comment>
<dbReference type="InterPro" id="IPR020845">
    <property type="entry name" value="AMP-binding_CS"/>
</dbReference>
<dbReference type="Proteomes" id="UP001432062">
    <property type="component" value="Chromosome"/>
</dbReference>
<keyword evidence="6" id="KW-1185">Reference proteome</keyword>
<name>A0ABZ1YU40_9NOCA</name>
<evidence type="ECO:0000313" key="5">
    <source>
        <dbReference type="EMBL" id="WUV46546.1"/>
    </source>
</evidence>
<evidence type="ECO:0000256" key="2">
    <source>
        <dbReference type="ARBA" id="ARBA00022598"/>
    </source>
</evidence>
<dbReference type="RefSeq" id="WP_329410363.1">
    <property type="nucleotide sequence ID" value="NZ_CP109441.1"/>
</dbReference>
<feature type="domain" description="AMP-binding enzyme C-terminal" evidence="4">
    <location>
        <begin position="446"/>
        <end position="522"/>
    </location>
</feature>
<dbReference type="Pfam" id="PF00501">
    <property type="entry name" value="AMP-binding"/>
    <property type="match status" value="1"/>
</dbReference>
<gene>
    <name evidence="5" type="ORF">OG563_47230</name>
</gene>
<sequence length="541" mass="57298">MTAVAERKLSESYWAADDSVPLSGHTVGSLLADRAQNHSATVALVGTPHGGSGLRRLTYGELYDEARRVAAALTELTEPGEFVALWAPNVIEWPIIEFGAALAGRVLVALNPAFREGELVYTLEHSGATVLIHADECRGYDMATVAAAAVDRVPGVRQRISLADTARWQSGSPDFVSPDIDPGDPAMLQYTSGTTGNPKGVLLRHRSLVNVARMTMATAELSDGAVFVNPLPMFHTAACVIGTLGPVWMAGTTVLVETFVPGKVLELVAAENADVLFFVPTILGALLETTRGNESGAPKIGSIVGGAANVPQVMIEGAARVFGAAVHNLFGQTELAPVITLTRKSDSLADQLSTVGRPIPQVEVKIAGSDGTGVAALGVIGEICARGYQQMIEYYRDPAATAVAVDDESWLHTGDLGMMDERGFVTVTGRLKEMIISGGENIAPAEVESCLVEHDSIQQAAVVGIPHEKWGETVAAVLVVRGERPEDLVASVKKQLGDTLAPFKTPRRWFVTDTLPVTPSGKVQKYRLREAILDGAVDEIG</sequence>
<dbReference type="InterPro" id="IPR000873">
    <property type="entry name" value="AMP-dep_synth/lig_dom"/>
</dbReference>
<feature type="domain" description="AMP-dependent synthetase/ligase" evidence="3">
    <location>
        <begin position="32"/>
        <end position="395"/>
    </location>
</feature>
<dbReference type="PROSITE" id="PS00455">
    <property type="entry name" value="AMP_BINDING"/>
    <property type="match status" value="1"/>
</dbReference>
<protein>
    <submittedName>
        <fullName evidence="5">Acyl--CoA ligase</fullName>
    </submittedName>
</protein>
<evidence type="ECO:0000256" key="1">
    <source>
        <dbReference type="ARBA" id="ARBA00006432"/>
    </source>
</evidence>
<evidence type="ECO:0000259" key="4">
    <source>
        <dbReference type="Pfam" id="PF13193"/>
    </source>
</evidence>
<keyword evidence="2 5" id="KW-0436">Ligase</keyword>
<proteinExistence type="inferred from homology"/>
<dbReference type="Pfam" id="PF13193">
    <property type="entry name" value="AMP-binding_C"/>
    <property type="match status" value="1"/>
</dbReference>
<dbReference type="InterPro" id="IPR025110">
    <property type="entry name" value="AMP-bd_C"/>
</dbReference>
<dbReference type="PANTHER" id="PTHR43201:SF5">
    <property type="entry name" value="MEDIUM-CHAIN ACYL-COA LIGASE ACSF2, MITOCHONDRIAL"/>
    <property type="match status" value="1"/>
</dbReference>
<accession>A0ABZ1YU40</accession>
<dbReference type="InterPro" id="IPR045851">
    <property type="entry name" value="AMP-bd_C_sf"/>
</dbReference>
<dbReference type="GO" id="GO:0016874">
    <property type="term" value="F:ligase activity"/>
    <property type="evidence" value="ECO:0007669"/>
    <property type="project" value="UniProtKB-KW"/>
</dbReference>
<dbReference type="EMBL" id="CP109441">
    <property type="protein sequence ID" value="WUV46546.1"/>
    <property type="molecule type" value="Genomic_DNA"/>
</dbReference>